<dbReference type="Proteomes" id="UP000321405">
    <property type="component" value="Unassembled WGS sequence"/>
</dbReference>
<gene>
    <name evidence="1" type="ORF">SSA02_01690</name>
</gene>
<evidence type="ECO:0000313" key="1">
    <source>
        <dbReference type="EMBL" id="GEL01006.1"/>
    </source>
</evidence>
<comment type="caution">
    <text evidence="1">The sequence shown here is derived from an EMBL/GenBank/DDBJ whole genome shotgun (WGS) entry which is preliminary data.</text>
</comment>
<name>A0A511BKX6_9PROT</name>
<proteinExistence type="predicted"/>
<dbReference type="AlphaFoldDB" id="A0A511BKX6"/>
<accession>A0A511BKX6</accession>
<evidence type="ECO:0000313" key="2">
    <source>
        <dbReference type="Proteomes" id="UP000321405"/>
    </source>
</evidence>
<organism evidence="1 2">
    <name type="scientific">Swaminathania salitolerans</name>
    <dbReference type="NCBI Taxonomy" id="182838"/>
    <lineage>
        <taxon>Bacteria</taxon>
        <taxon>Pseudomonadati</taxon>
        <taxon>Pseudomonadota</taxon>
        <taxon>Alphaproteobacteria</taxon>
        <taxon>Acetobacterales</taxon>
        <taxon>Acetobacteraceae</taxon>
        <taxon>Swaminathania</taxon>
    </lineage>
</organism>
<keyword evidence="2" id="KW-1185">Reference proteome</keyword>
<protein>
    <submittedName>
        <fullName evidence="1">Uncharacterized protein</fullName>
    </submittedName>
</protein>
<sequence length="55" mass="6405">MPGEDSRHEIYSDFFSNDDIFAEHRQDNQNNLFCLVQMSLLSPEFRARFAVVPVA</sequence>
<reference evidence="1 2" key="1">
    <citation type="submission" date="2019-07" db="EMBL/GenBank/DDBJ databases">
        <title>Whole genome shotgun sequence of Swaminathania salitolerans NBRC 104436.</title>
        <authorList>
            <person name="Hosoyama A."/>
            <person name="Uohara A."/>
            <person name="Ohji S."/>
            <person name="Ichikawa N."/>
        </authorList>
    </citation>
    <scope>NUCLEOTIDE SEQUENCE [LARGE SCALE GENOMIC DNA]</scope>
    <source>
        <strain evidence="1 2">NBRC 104436</strain>
    </source>
</reference>
<dbReference type="EMBL" id="BJVC01000001">
    <property type="protein sequence ID" value="GEL01006.1"/>
    <property type="molecule type" value="Genomic_DNA"/>
</dbReference>